<protein>
    <submittedName>
        <fullName evidence="3">Xylose isomerase domain protein TIM barrel</fullName>
    </submittedName>
</protein>
<evidence type="ECO:0000256" key="1">
    <source>
        <dbReference type="ARBA" id="ARBA00023235"/>
    </source>
</evidence>
<dbReference type="EMBL" id="ABOX02000050">
    <property type="protein sequence ID" value="EEF58087.1"/>
    <property type="molecule type" value="Genomic_DNA"/>
</dbReference>
<accession>B9XPZ0</accession>
<reference evidence="3 4" key="1">
    <citation type="journal article" date="2011" name="J. Bacteriol.">
        <title>Genome sequence of 'Pedosphaera parvula' Ellin514, an aerobic Verrucomicrobial isolate from pasture soil.</title>
        <authorList>
            <person name="Kant R."/>
            <person name="van Passel M.W."/>
            <person name="Sangwan P."/>
            <person name="Palva A."/>
            <person name="Lucas S."/>
            <person name="Copeland A."/>
            <person name="Lapidus A."/>
            <person name="Glavina Del Rio T."/>
            <person name="Dalin E."/>
            <person name="Tice H."/>
            <person name="Bruce D."/>
            <person name="Goodwin L."/>
            <person name="Pitluck S."/>
            <person name="Chertkov O."/>
            <person name="Larimer F.W."/>
            <person name="Land M.L."/>
            <person name="Hauser L."/>
            <person name="Brettin T.S."/>
            <person name="Detter J.C."/>
            <person name="Han S."/>
            <person name="de Vos W.M."/>
            <person name="Janssen P.H."/>
            <person name="Smidt H."/>
        </authorList>
    </citation>
    <scope>NUCLEOTIDE SEQUENCE [LARGE SCALE GENOMIC DNA]</scope>
    <source>
        <strain evidence="3 4">Ellin514</strain>
    </source>
</reference>
<dbReference type="OrthoDB" id="9814946at2"/>
<evidence type="ECO:0000313" key="4">
    <source>
        <dbReference type="Proteomes" id="UP000003688"/>
    </source>
</evidence>
<sequence length="282" mass="31721">MRFGINTFLFTSPFTNDSTKLFKQFKKWGFDSIEIPVEDPSHIDPAHVKAELDKHGLVCGSVCACMGPDRDLRGTPENQETGLKYMMTLIDQMVVLDCPSLIGPVYSAVGRADAVPPNEYKVQWKTVVRHLKTLSKYAQKNGRQVCLEPLNRFETDFINTCDQALQMIQDVNNPALKLHLDTFHMNIEEKYQADAIKKAGKLLGHFHACGSDRGTPGNDHLDWKPIVAALKSIKYDGDVVIESFTTDVKVIARAAAIWRRIEPTQDEIAVKGLKFLKKAFNK</sequence>
<dbReference type="RefSeq" id="WP_007417876.1">
    <property type="nucleotide sequence ID" value="NZ_ABOX02000050.1"/>
</dbReference>
<keyword evidence="4" id="KW-1185">Reference proteome</keyword>
<gene>
    <name evidence="3" type="ORF">Cflav_PD1326</name>
</gene>
<proteinExistence type="predicted"/>
<comment type="caution">
    <text evidence="3">The sequence shown here is derived from an EMBL/GenBank/DDBJ whole genome shotgun (WGS) entry which is preliminary data.</text>
</comment>
<dbReference type="InterPro" id="IPR036237">
    <property type="entry name" value="Xyl_isomerase-like_sf"/>
</dbReference>
<dbReference type="SUPFAM" id="SSF51658">
    <property type="entry name" value="Xylose isomerase-like"/>
    <property type="match status" value="1"/>
</dbReference>
<name>B9XPZ0_PEDPL</name>
<dbReference type="Pfam" id="PF01261">
    <property type="entry name" value="AP_endonuc_2"/>
    <property type="match status" value="1"/>
</dbReference>
<dbReference type="STRING" id="320771.Cflav_PD1326"/>
<dbReference type="PANTHER" id="PTHR43489:SF7">
    <property type="entry name" value="3-DEHYDRO-D-GULOSIDE 4-EPIMERASE-RELATED"/>
    <property type="match status" value="1"/>
</dbReference>
<dbReference type="InterPro" id="IPR013022">
    <property type="entry name" value="Xyl_isomerase-like_TIM-brl"/>
</dbReference>
<feature type="domain" description="Xylose isomerase-like TIM barrel" evidence="2">
    <location>
        <begin position="23"/>
        <end position="278"/>
    </location>
</feature>
<evidence type="ECO:0000259" key="2">
    <source>
        <dbReference type="Pfam" id="PF01261"/>
    </source>
</evidence>
<organism evidence="3 4">
    <name type="scientific">Pedosphaera parvula (strain Ellin514)</name>
    <dbReference type="NCBI Taxonomy" id="320771"/>
    <lineage>
        <taxon>Bacteria</taxon>
        <taxon>Pseudomonadati</taxon>
        <taxon>Verrucomicrobiota</taxon>
        <taxon>Pedosphaerae</taxon>
        <taxon>Pedosphaerales</taxon>
        <taxon>Pedosphaeraceae</taxon>
        <taxon>Pedosphaera</taxon>
    </lineage>
</organism>
<dbReference type="Proteomes" id="UP000003688">
    <property type="component" value="Unassembled WGS sequence"/>
</dbReference>
<dbReference type="InterPro" id="IPR050417">
    <property type="entry name" value="Sugar_Epim/Isomerase"/>
</dbReference>
<dbReference type="PANTHER" id="PTHR43489">
    <property type="entry name" value="ISOMERASE"/>
    <property type="match status" value="1"/>
</dbReference>
<dbReference type="AlphaFoldDB" id="B9XPZ0"/>
<keyword evidence="1 3" id="KW-0413">Isomerase</keyword>
<evidence type="ECO:0000313" key="3">
    <source>
        <dbReference type="EMBL" id="EEF58087.1"/>
    </source>
</evidence>
<dbReference type="Gene3D" id="3.20.20.150">
    <property type="entry name" value="Divalent-metal-dependent TIM barrel enzymes"/>
    <property type="match status" value="1"/>
</dbReference>
<dbReference type="GO" id="GO:0016853">
    <property type="term" value="F:isomerase activity"/>
    <property type="evidence" value="ECO:0007669"/>
    <property type="project" value="UniProtKB-KW"/>
</dbReference>